<dbReference type="AlphaFoldDB" id="A0A9D4V0G4"/>
<sequence length="130" mass="14718">MFQNRGCAVVITESVQLEVWLQVLDGISCYPVFAEQPISANNSVFHYGYCSFSDSGGCSCSEGFLSIVFIIRLGYFSVQSQQDSNVKNVMKNLTRRYCSKWVGRGRSDLKQSVEYGVDEINVDIKRFQNE</sequence>
<dbReference type="EMBL" id="JABFUD020000007">
    <property type="protein sequence ID" value="KAI5077196.1"/>
    <property type="molecule type" value="Genomic_DNA"/>
</dbReference>
<reference evidence="1" key="1">
    <citation type="submission" date="2021-01" db="EMBL/GenBank/DDBJ databases">
        <title>Adiantum capillus-veneris genome.</title>
        <authorList>
            <person name="Fang Y."/>
            <person name="Liao Q."/>
        </authorList>
    </citation>
    <scope>NUCLEOTIDE SEQUENCE</scope>
    <source>
        <strain evidence="1">H3</strain>
        <tissue evidence="1">Leaf</tissue>
    </source>
</reference>
<proteinExistence type="predicted"/>
<evidence type="ECO:0000313" key="2">
    <source>
        <dbReference type="Proteomes" id="UP000886520"/>
    </source>
</evidence>
<dbReference type="Proteomes" id="UP000886520">
    <property type="component" value="Chromosome 7"/>
</dbReference>
<comment type="caution">
    <text evidence="1">The sequence shown here is derived from an EMBL/GenBank/DDBJ whole genome shotgun (WGS) entry which is preliminary data.</text>
</comment>
<name>A0A9D4V0G4_ADICA</name>
<keyword evidence="2" id="KW-1185">Reference proteome</keyword>
<protein>
    <submittedName>
        <fullName evidence="1">Uncharacterized protein</fullName>
    </submittedName>
</protein>
<organism evidence="1 2">
    <name type="scientific">Adiantum capillus-veneris</name>
    <name type="common">Maidenhair fern</name>
    <dbReference type="NCBI Taxonomy" id="13818"/>
    <lineage>
        <taxon>Eukaryota</taxon>
        <taxon>Viridiplantae</taxon>
        <taxon>Streptophyta</taxon>
        <taxon>Embryophyta</taxon>
        <taxon>Tracheophyta</taxon>
        <taxon>Polypodiopsida</taxon>
        <taxon>Polypodiidae</taxon>
        <taxon>Polypodiales</taxon>
        <taxon>Pteridineae</taxon>
        <taxon>Pteridaceae</taxon>
        <taxon>Vittarioideae</taxon>
        <taxon>Adiantum</taxon>
    </lineage>
</organism>
<accession>A0A9D4V0G4</accession>
<gene>
    <name evidence="1" type="ORF">GOP47_0007020</name>
</gene>
<evidence type="ECO:0000313" key="1">
    <source>
        <dbReference type="EMBL" id="KAI5077196.1"/>
    </source>
</evidence>